<organism evidence="1 2">
    <name type="scientific">Chelativorans petroleitrophicus</name>
    <dbReference type="NCBI Taxonomy" id="2975484"/>
    <lineage>
        <taxon>Bacteria</taxon>
        <taxon>Pseudomonadati</taxon>
        <taxon>Pseudomonadota</taxon>
        <taxon>Alphaproteobacteria</taxon>
        <taxon>Hyphomicrobiales</taxon>
        <taxon>Phyllobacteriaceae</taxon>
        <taxon>Chelativorans</taxon>
    </lineage>
</organism>
<dbReference type="RefSeq" id="WP_261514660.1">
    <property type="nucleotide sequence ID" value="NZ_JAODNV010000006.1"/>
</dbReference>
<dbReference type="InterPro" id="IPR016085">
    <property type="entry name" value="Protease_inh_B-barrel_dom"/>
</dbReference>
<gene>
    <name evidence="1" type="ORF">NYR54_05835</name>
</gene>
<comment type="caution">
    <text evidence="1">The sequence shown here is derived from an EMBL/GenBank/DDBJ whole genome shotgun (WGS) entry which is preliminary data.</text>
</comment>
<accession>A0A9X3B5Y1</accession>
<dbReference type="Gene3D" id="2.40.128.10">
    <property type="match status" value="1"/>
</dbReference>
<protein>
    <recommendedName>
        <fullName evidence="3">Alkaline proteinase inhibitor/ Outer membrane lipoprotein Omp19 domain-containing protein</fullName>
    </recommendedName>
</protein>
<name>A0A9X3B5Y1_9HYPH</name>
<reference evidence="1" key="1">
    <citation type="submission" date="2022-08" db="EMBL/GenBank/DDBJ databases">
        <title>Chelativorans sichuanense sp. nov., a paraffin oil-degrading bacterium isolated from a mixture of oil-based drill cuttings and paddy soil.</title>
        <authorList>
            <person name="Yu J."/>
            <person name="Liu H."/>
            <person name="Chen Q."/>
        </authorList>
    </citation>
    <scope>NUCLEOTIDE SEQUENCE</scope>
    <source>
        <strain evidence="1">SCAU 2101</strain>
    </source>
</reference>
<dbReference type="GO" id="GO:0004866">
    <property type="term" value="F:endopeptidase inhibitor activity"/>
    <property type="evidence" value="ECO:0007669"/>
    <property type="project" value="InterPro"/>
</dbReference>
<dbReference type="AlphaFoldDB" id="A0A9X3B5Y1"/>
<dbReference type="SUPFAM" id="SSF50882">
    <property type="entry name" value="beta-Barrel protease inhibitors"/>
    <property type="match status" value="1"/>
</dbReference>
<sequence length="113" mass="12100">MPQNPDVAPSAPSLQQSKEALVSYKLSVSGQEGSCTVVKRGATEAGRAELELDENCVLMLPRLAHARYWKQEPTGDVIFAAADGRPVVEFFAADGVAYESLRPVSPLVALTVQ</sequence>
<evidence type="ECO:0000313" key="1">
    <source>
        <dbReference type="EMBL" id="MCT8989813.1"/>
    </source>
</evidence>
<dbReference type="EMBL" id="JAODNV010000006">
    <property type="protein sequence ID" value="MCT8989813.1"/>
    <property type="molecule type" value="Genomic_DNA"/>
</dbReference>
<dbReference type="Proteomes" id="UP001149009">
    <property type="component" value="Unassembled WGS sequence"/>
</dbReference>
<keyword evidence="2" id="KW-1185">Reference proteome</keyword>
<proteinExistence type="predicted"/>
<evidence type="ECO:0000313" key="2">
    <source>
        <dbReference type="Proteomes" id="UP001149009"/>
    </source>
</evidence>
<evidence type="ECO:0008006" key="3">
    <source>
        <dbReference type="Google" id="ProtNLM"/>
    </source>
</evidence>